<evidence type="ECO:0000256" key="1">
    <source>
        <dbReference type="SAM" id="Phobius"/>
    </source>
</evidence>
<feature type="transmembrane region" description="Helical" evidence="1">
    <location>
        <begin position="48"/>
        <end position="70"/>
    </location>
</feature>
<feature type="transmembrane region" description="Helical" evidence="1">
    <location>
        <begin position="20"/>
        <end position="41"/>
    </location>
</feature>
<dbReference type="Proteomes" id="UP000265955">
    <property type="component" value="Unassembled WGS sequence"/>
</dbReference>
<evidence type="ECO:0000313" key="2">
    <source>
        <dbReference type="EMBL" id="RJF97115.1"/>
    </source>
</evidence>
<name>A0A3A3G4R9_9BURK</name>
<evidence type="ECO:0000313" key="3">
    <source>
        <dbReference type="Proteomes" id="UP000265955"/>
    </source>
</evidence>
<organism evidence="2 3">
    <name type="scientific">Noviherbaspirillum saxi</name>
    <dbReference type="NCBI Taxonomy" id="2320863"/>
    <lineage>
        <taxon>Bacteria</taxon>
        <taxon>Pseudomonadati</taxon>
        <taxon>Pseudomonadota</taxon>
        <taxon>Betaproteobacteria</taxon>
        <taxon>Burkholderiales</taxon>
        <taxon>Oxalobacteraceae</taxon>
        <taxon>Noviherbaspirillum</taxon>
    </lineage>
</organism>
<dbReference type="EMBL" id="QYUO01000001">
    <property type="protein sequence ID" value="RJF97115.1"/>
    <property type="molecule type" value="Genomic_DNA"/>
</dbReference>
<sequence length="149" mass="16637">MTPNFYKPQHTVSGPAYGLWFKFVATVITALVAVYGANIALRFPLSEYGFGVKALLAGAGLMLLFSYYWFLRSTVTIDDKGITQYWMYNRHVEWSNVHSAKLIGIPFLSAIFPPRLIVRAGNTFTTFNGGSQALLVEFARISVAFQAKK</sequence>
<keyword evidence="1" id="KW-0812">Transmembrane</keyword>
<dbReference type="RefSeq" id="WP_119767066.1">
    <property type="nucleotide sequence ID" value="NZ_QYUO01000001.1"/>
</dbReference>
<comment type="caution">
    <text evidence="2">The sequence shown here is derived from an EMBL/GenBank/DDBJ whole genome shotgun (WGS) entry which is preliminary data.</text>
</comment>
<keyword evidence="1" id="KW-0472">Membrane</keyword>
<keyword evidence="1" id="KW-1133">Transmembrane helix</keyword>
<protein>
    <submittedName>
        <fullName evidence="2">Uncharacterized protein</fullName>
    </submittedName>
</protein>
<keyword evidence="3" id="KW-1185">Reference proteome</keyword>
<dbReference type="OrthoDB" id="8703931at2"/>
<proteinExistence type="predicted"/>
<gene>
    <name evidence="2" type="ORF">D3871_00130</name>
</gene>
<dbReference type="AlphaFoldDB" id="A0A3A3G4R9"/>
<accession>A0A3A3G4R9</accession>
<reference evidence="3" key="1">
    <citation type="submission" date="2018-09" db="EMBL/GenBank/DDBJ databases">
        <authorList>
            <person name="Zhu H."/>
        </authorList>
    </citation>
    <scope>NUCLEOTIDE SEQUENCE [LARGE SCALE GENOMIC DNA]</scope>
    <source>
        <strain evidence="3">K1R23-30</strain>
    </source>
</reference>